<sequence>MIDAAVYAELLRQASVGIVGLGLLSAVVAGLLAAGYRRVTTRGAPAGVAVGLGLSSVAGYLSYAVFATGTVFEGLPLEHPASAGYLLATFAVAGVVGTAGGRFGDRIARQVLDIDRIDANGEPASVVRAARLAVALELPETIDDADGYRAVDPAVRQELAGTAVRVPHDSSISERRDRLERHLERDYDLDYAAVTMASDGSIERVRVGQRQPGLGSLLPPSTVAVAIRTDPLPDASVGDPVEIWTSKPQEHGRTAADEREREGQWDRHRERLVATGTLRASTGSVATVLVDADRARDLAADERYRLVAHPDETTDGYEFAAAVRTADQTVTTITVEPDDPLVGEFVGWLPGRVLVLERDGDRQPLPPDRRTLEAGDECWLLASPAGLAALEAETGDTATSVESETGERAW</sequence>
<dbReference type="GO" id="GO:0006813">
    <property type="term" value="P:potassium ion transport"/>
    <property type="evidence" value="ECO:0007669"/>
    <property type="project" value="InterPro"/>
</dbReference>
<feature type="domain" description="DUF8167" evidence="2">
    <location>
        <begin position="9"/>
        <end position="109"/>
    </location>
</feature>
<protein>
    <recommendedName>
        <fullName evidence="7">RCK C-terminal domain-containing protein</fullName>
    </recommendedName>
</protein>
<feature type="domain" description="DUF8167" evidence="3">
    <location>
        <begin position="134"/>
        <end position="209"/>
    </location>
</feature>
<proteinExistence type="predicted"/>
<dbReference type="Pfam" id="PF26501">
    <property type="entry name" value="DUF8167"/>
    <property type="match status" value="1"/>
</dbReference>
<dbReference type="InterPro" id="IPR036721">
    <property type="entry name" value="RCK_C_sf"/>
</dbReference>
<dbReference type="SUPFAM" id="SSF116726">
    <property type="entry name" value="TrkA C-terminal domain-like"/>
    <property type="match status" value="1"/>
</dbReference>
<evidence type="ECO:0000313" key="6">
    <source>
        <dbReference type="Proteomes" id="UP000283805"/>
    </source>
</evidence>
<dbReference type="Pfam" id="PF26502">
    <property type="entry name" value="DUF8167_2nd"/>
    <property type="match status" value="1"/>
</dbReference>
<dbReference type="AlphaFoldDB" id="A0A3R7DBX1"/>
<keyword evidence="1" id="KW-1133">Transmembrane helix</keyword>
<evidence type="ECO:0000259" key="2">
    <source>
        <dbReference type="Pfam" id="PF26501"/>
    </source>
</evidence>
<feature type="transmembrane region" description="Helical" evidence="1">
    <location>
        <begin position="48"/>
        <end position="72"/>
    </location>
</feature>
<accession>A0A3R7DBX1</accession>
<dbReference type="EMBL" id="RAPO01000001">
    <property type="protein sequence ID" value="RKD97605.1"/>
    <property type="molecule type" value="Genomic_DNA"/>
</dbReference>
<dbReference type="RefSeq" id="WP_120243121.1">
    <property type="nucleotide sequence ID" value="NZ_RAPO01000001.1"/>
</dbReference>
<feature type="domain" description="DUF8167" evidence="4">
    <location>
        <begin position="223"/>
        <end position="313"/>
    </location>
</feature>
<keyword evidence="1" id="KW-0812">Transmembrane</keyword>
<organism evidence="5 6">
    <name type="scientific">Halopiger aswanensis</name>
    <dbReference type="NCBI Taxonomy" id="148449"/>
    <lineage>
        <taxon>Archaea</taxon>
        <taxon>Methanobacteriati</taxon>
        <taxon>Methanobacteriota</taxon>
        <taxon>Stenosarchaea group</taxon>
        <taxon>Halobacteria</taxon>
        <taxon>Halobacteriales</taxon>
        <taxon>Natrialbaceae</taxon>
        <taxon>Halopiger</taxon>
    </lineage>
</organism>
<comment type="caution">
    <text evidence="5">The sequence shown here is derived from an EMBL/GenBank/DDBJ whole genome shotgun (WGS) entry which is preliminary data.</text>
</comment>
<dbReference type="Pfam" id="PF26503">
    <property type="entry name" value="DUF8167_3rd"/>
    <property type="match status" value="1"/>
</dbReference>
<name>A0A3R7DBX1_9EURY</name>
<dbReference type="InterPro" id="IPR058604">
    <property type="entry name" value="DUF8167_3rd"/>
</dbReference>
<gene>
    <name evidence="5" type="ORF">ATJ93_0594</name>
</gene>
<evidence type="ECO:0000313" key="5">
    <source>
        <dbReference type="EMBL" id="RKD97605.1"/>
    </source>
</evidence>
<evidence type="ECO:0000259" key="4">
    <source>
        <dbReference type="Pfam" id="PF26503"/>
    </source>
</evidence>
<keyword evidence="1" id="KW-0472">Membrane</keyword>
<dbReference type="Proteomes" id="UP000283805">
    <property type="component" value="Unassembled WGS sequence"/>
</dbReference>
<reference evidence="5 6" key="1">
    <citation type="submission" date="2018-09" db="EMBL/GenBank/DDBJ databases">
        <title>Genomic Encyclopedia of Archaeal and Bacterial Type Strains, Phase II (KMG-II): from individual species to whole genera.</title>
        <authorList>
            <person name="Goeker M."/>
        </authorList>
    </citation>
    <scope>NUCLEOTIDE SEQUENCE [LARGE SCALE GENOMIC DNA]</scope>
    <source>
        <strain evidence="5 6">DSM 13151</strain>
    </source>
</reference>
<dbReference type="OrthoDB" id="205214at2157"/>
<evidence type="ECO:0000259" key="3">
    <source>
        <dbReference type="Pfam" id="PF26502"/>
    </source>
</evidence>
<feature type="transmembrane region" description="Helical" evidence="1">
    <location>
        <begin position="16"/>
        <end position="36"/>
    </location>
</feature>
<feature type="transmembrane region" description="Helical" evidence="1">
    <location>
        <begin position="84"/>
        <end position="103"/>
    </location>
</feature>
<dbReference type="InterPro" id="IPR058603">
    <property type="entry name" value="DUF8167_2nd"/>
</dbReference>
<dbReference type="InterPro" id="IPR058480">
    <property type="entry name" value="DUF8167_N"/>
</dbReference>
<keyword evidence="6" id="KW-1185">Reference proteome</keyword>
<evidence type="ECO:0000256" key="1">
    <source>
        <dbReference type="SAM" id="Phobius"/>
    </source>
</evidence>
<evidence type="ECO:0008006" key="7">
    <source>
        <dbReference type="Google" id="ProtNLM"/>
    </source>
</evidence>